<keyword evidence="8" id="KW-0274">FAD</keyword>
<comment type="catalytic activity">
    <reaction evidence="16">
        <text>NADH + O2 + H(+) = H2O2 + NAD(+)</text>
        <dbReference type="Rhea" id="RHEA:11264"/>
        <dbReference type="ChEBI" id="CHEBI:15378"/>
        <dbReference type="ChEBI" id="CHEBI:15379"/>
        <dbReference type="ChEBI" id="CHEBI:16240"/>
        <dbReference type="ChEBI" id="CHEBI:57540"/>
        <dbReference type="ChEBI" id="CHEBI:57945"/>
        <dbReference type="EC" id="1.6.3.1"/>
    </reaction>
</comment>
<dbReference type="InterPro" id="IPR013130">
    <property type="entry name" value="Fe3_Rdtase_TM_dom"/>
</dbReference>
<evidence type="ECO:0000256" key="16">
    <source>
        <dbReference type="ARBA" id="ARBA00047455"/>
    </source>
</evidence>
<keyword evidence="9" id="KW-0106">Calcium</keyword>
<dbReference type="InterPro" id="IPR013112">
    <property type="entry name" value="FAD-bd_8"/>
</dbReference>
<feature type="transmembrane region" description="Helical" evidence="18">
    <location>
        <begin position="994"/>
        <end position="1014"/>
    </location>
</feature>
<evidence type="ECO:0000256" key="18">
    <source>
        <dbReference type="SAM" id="Phobius"/>
    </source>
</evidence>
<evidence type="ECO:0000256" key="8">
    <source>
        <dbReference type="ARBA" id="ARBA00022827"/>
    </source>
</evidence>
<keyword evidence="15" id="KW-0376">Hydrogen peroxide</keyword>
<dbReference type="Gene3D" id="1.10.238.10">
    <property type="entry name" value="EF-hand"/>
    <property type="match status" value="1"/>
</dbReference>
<reference evidence="22 23" key="1">
    <citation type="submission" date="2024-08" db="EMBL/GenBank/DDBJ databases">
        <authorList>
            <person name="Cucini C."/>
            <person name="Frati F."/>
        </authorList>
    </citation>
    <scope>NUCLEOTIDE SEQUENCE [LARGE SCALE GENOMIC DNA]</scope>
</reference>
<dbReference type="PRINTS" id="PR00457">
    <property type="entry name" value="ANPEROXIDASE"/>
</dbReference>
<comment type="subcellular location">
    <subcellularLocation>
        <location evidence="1">Membrane</location>
        <topology evidence="1">Multi-pass membrane protein</topology>
    </subcellularLocation>
</comment>
<dbReference type="PROSITE" id="PS50292">
    <property type="entry name" value="PEROXIDASE_3"/>
    <property type="match status" value="1"/>
</dbReference>
<feature type="transmembrane region" description="Helical" evidence="18">
    <location>
        <begin position="1167"/>
        <end position="1188"/>
    </location>
</feature>
<keyword evidence="4" id="KW-0575">Peroxidase</keyword>
<dbReference type="InterPro" id="IPR017927">
    <property type="entry name" value="FAD-bd_FR_type"/>
</dbReference>
<dbReference type="InterPro" id="IPR034821">
    <property type="entry name" value="DUOX_peroxidase"/>
</dbReference>
<evidence type="ECO:0000256" key="12">
    <source>
        <dbReference type="ARBA" id="ARBA00023002"/>
    </source>
</evidence>
<evidence type="ECO:0000313" key="23">
    <source>
        <dbReference type="Proteomes" id="UP001642540"/>
    </source>
</evidence>
<keyword evidence="19" id="KW-0732">Signal</keyword>
<feature type="transmembrane region" description="Helical" evidence="18">
    <location>
        <begin position="1081"/>
        <end position="1102"/>
    </location>
</feature>
<gene>
    <name evidence="22" type="ORF">ODALV1_LOCUS31227</name>
</gene>
<dbReference type="InterPro" id="IPR018247">
    <property type="entry name" value="EF_Hand_1_Ca_BS"/>
</dbReference>
<evidence type="ECO:0000256" key="7">
    <source>
        <dbReference type="ARBA" id="ARBA00022737"/>
    </source>
</evidence>
<dbReference type="Pfam" id="PF01794">
    <property type="entry name" value="Ferric_reduct"/>
    <property type="match status" value="1"/>
</dbReference>
<dbReference type="CDD" id="cd06186">
    <property type="entry name" value="NOX_Duox_like_FAD_NADP"/>
    <property type="match status" value="1"/>
</dbReference>
<keyword evidence="14" id="KW-0325">Glycoprotein</keyword>
<feature type="transmembrane region" description="Helical" evidence="18">
    <location>
        <begin position="1129"/>
        <end position="1155"/>
    </location>
</feature>
<dbReference type="InterPro" id="IPR019791">
    <property type="entry name" value="Haem_peroxidase_animal"/>
</dbReference>
<protein>
    <recommendedName>
        <fullName evidence="3">NAD(P)H oxidase (H2O2-forming)</fullName>
        <ecNumber evidence="3">1.6.3.1</ecNumber>
    </recommendedName>
</protein>
<keyword evidence="7" id="KW-0677">Repeat</keyword>
<dbReference type="InterPro" id="IPR013121">
    <property type="entry name" value="Fe_red_NAD-bd_6"/>
</dbReference>
<keyword evidence="11 18" id="KW-1133">Transmembrane helix</keyword>
<keyword evidence="5" id="KW-0285">Flavoprotein</keyword>
<keyword evidence="13 18" id="KW-0472">Membrane</keyword>
<dbReference type="PANTHER" id="PTHR11475">
    <property type="entry name" value="OXIDASE/PEROXIDASE"/>
    <property type="match status" value="1"/>
</dbReference>
<dbReference type="InterPro" id="IPR037120">
    <property type="entry name" value="Haem_peroxidase_sf_animal"/>
</dbReference>
<evidence type="ECO:0000256" key="6">
    <source>
        <dbReference type="ARBA" id="ARBA00022692"/>
    </source>
</evidence>
<organism evidence="22 23">
    <name type="scientific">Orchesella dallaii</name>
    <dbReference type="NCBI Taxonomy" id="48710"/>
    <lineage>
        <taxon>Eukaryota</taxon>
        <taxon>Metazoa</taxon>
        <taxon>Ecdysozoa</taxon>
        <taxon>Arthropoda</taxon>
        <taxon>Hexapoda</taxon>
        <taxon>Collembola</taxon>
        <taxon>Entomobryomorpha</taxon>
        <taxon>Entomobryoidea</taxon>
        <taxon>Orchesellidae</taxon>
        <taxon>Orchesellinae</taxon>
        <taxon>Orchesella</taxon>
    </lineage>
</organism>
<feature type="signal peptide" evidence="19">
    <location>
        <begin position="1"/>
        <end position="30"/>
    </location>
</feature>
<feature type="domain" description="EF-hand" evidence="20">
    <location>
        <begin position="855"/>
        <end position="890"/>
    </location>
</feature>
<keyword evidence="12" id="KW-0560">Oxidoreductase</keyword>
<dbReference type="InterPro" id="IPR010255">
    <property type="entry name" value="Haem_peroxidase_sf"/>
</dbReference>
<keyword evidence="23" id="KW-1185">Reference proteome</keyword>
<dbReference type="Pfam" id="PF03098">
    <property type="entry name" value="An_peroxidase"/>
    <property type="match status" value="1"/>
</dbReference>
<comment type="catalytic activity">
    <reaction evidence="17">
        <text>NADPH + O2 + H(+) = H2O2 + NADP(+)</text>
        <dbReference type="Rhea" id="RHEA:11260"/>
        <dbReference type="ChEBI" id="CHEBI:15378"/>
        <dbReference type="ChEBI" id="CHEBI:15379"/>
        <dbReference type="ChEBI" id="CHEBI:16240"/>
        <dbReference type="ChEBI" id="CHEBI:57783"/>
        <dbReference type="ChEBI" id="CHEBI:58349"/>
        <dbReference type="EC" id="1.6.3.1"/>
    </reaction>
</comment>
<dbReference type="SUPFAM" id="SSF48113">
    <property type="entry name" value="Heme-dependent peroxidases"/>
    <property type="match status" value="1"/>
</dbReference>
<dbReference type="InterPro" id="IPR017938">
    <property type="entry name" value="Riboflavin_synthase-like_b-brl"/>
</dbReference>
<proteinExistence type="inferred from homology"/>
<keyword evidence="10" id="KW-0521">NADP</keyword>
<evidence type="ECO:0000256" key="9">
    <source>
        <dbReference type="ARBA" id="ARBA00022837"/>
    </source>
</evidence>
<evidence type="ECO:0000256" key="17">
    <source>
        <dbReference type="ARBA" id="ARBA00048762"/>
    </source>
</evidence>
<evidence type="ECO:0000313" key="22">
    <source>
        <dbReference type="EMBL" id="CAL8147751.1"/>
    </source>
</evidence>
<dbReference type="PROSITE" id="PS00018">
    <property type="entry name" value="EF_HAND_1"/>
    <property type="match status" value="2"/>
</dbReference>
<dbReference type="SMART" id="SM00054">
    <property type="entry name" value="EFh"/>
    <property type="match status" value="3"/>
</dbReference>
<dbReference type="Gene3D" id="3.40.50.80">
    <property type="entry name" value="Nucleotide-binding domain of ferredoxin-NADP reductase (FNR) module"/>
    <property type="match status" value="1"/>
</dbReference>
<dbReference type="Pfam" id="PF08022">
    <property type="entry name" value="FAD_binding_8"/>
    <property type="match status" value="1"/>
</dbReference>
<evidence type="ECO:0000256" key="13">
    <source>
        <dbReference type="ARBA" id="ARBA00023136"/>
    </source>
</evidence>
<dbReference type="InterPro" id="IPR039261">
    <property type="entry name" value="FNR_nucleotide-bd"/>
</dbReference>
<sequence>MGRGLATRNSVPGLLISVLWLFLAINQSDTVERREGFIEKQRYDGWYNNLAHPEWGSVDSQLTRKTPPAYADGVYMLAGQNRPSPRKLSQIFMKGEDGLGSTVNRTALLAFFGQVVSSEILMASESGCPIEMHRIDIEKCDEMYDKECKGNRYMPFHRAGYDHKTGQSPNRPREQINKMTSWIDGSFIYSTSEAWVTAMRGFVNGSFRSDITGKLPPRNTERVPLSNAPSPHVLRMLSPERMYLMGDPRTNQNPALLAFGILFFRWHNVVASRIHAEHPTWTDEEVFQKARRYVIATLQNIVAYEYLPAFLNASLEEYNGYKPDMHPGITHVFQSAAFRFGHTLIPPGIFRRDAQCTFKRTVDDGPAIRLCASWWDSEDILGSTSFEEVLMGLSSQIAEKEDVILCSDVRDKLFGPMDFSRRDLGALNIMRGRDNGLPDYNTVRKCFGLQKISNWSEINPQLFNLEPETFQKLEMLYGTDLNNVDLYLGGMLESRNGPGPLFQAIILEQFKRIRDADRFWYENTQNGFFTDKEIKEIRKIKLWDIIVNSTGVKPDEIQKDVFFWLDGNPCPQPMQLNASVLEPCSYLQGFDYFEGSEVAYIYICVFLCFVPVICAGIGYGLVKLQNSRRRRLRMKHEENNNGKSVDKMIVKEWLHQNHKRLVKVKFGPEEAFYTVNRKGEKLRTVNIKGVDTLVIEVTQDTRKKPMILIRVPRDHDLVLEFDSVQSRAKFLNKLDGFLRTLKKSLESIATYRDPMLSNAETKERRQKRLEHFFREAYALTFGLKPGEKRKLEEVSSDVIMVMRTSLSQAEFAGALGMKSNDVFVKKMFHVVDKDGDGRISFQEFLDTVVLFSKGKTEDKLRIIFDMCDNDRNGVIDKEEFSVMLRSLVDIAKTNTLSKEDVTELIDGMFKNAGIENKEYLSYEDFKLMMKEYKGDFVAIGLDCKGAKQNFLDTSTNVARMTSFHIDAVQDRYRSKIRKQWDCLTTFLEENRQHIFYLFVFYVITIALFVERFIHYSFMTEHTDLRHIMGVGIAITRGSAASLSFCYSLLLLTMSRNLLTKLKEFPVQQYIPLDSHIQFHKIVACTALFFSILHTIGHIVNFYHVSTQPIDHLRCLTKEMLFPSDFRPTISYWLFETVTGITGVLLFTTMTIIFTFAHPTIRKNAYKFFFSAHKLYIVLYILCLIHGLARLTGAPRFWMFFIGPGIVYTLDKVVSLRTKYMELDIIETELLPSDVIKVKYYRPPNFKYLSGQWVRLACTSFRPHEFHSFTLTSAPHENFLSCHIKAQGPWTWKLRNHFDPCNYNPEDESPKIRLEGPFGGGNQDWYKFEVAVMVGGGIGVTPYASILNDLVFGTSTNRYSGVACKKVYFLWICPSHRHFEWFIDVLRDVEKKDVTNVLEIHIFITQFFHKFDLRTTMLYICENHFQRLSKKSMFTGLKAINHFGRPDMTSFLKFVQKKHSYVSKIGVFSCGPRPLTKSIMSSCEEVNKGRKLPYFIHHFENFG</sequence>
<feature type="chain" id="PRO_5046218534" description="NAD(P)H oxidase (H2O2-forming)" evidence="19">
    <location>
        <begin position="31"/>
        <end position="1502"/>
    </location>
</feature>
<dbReference type="PROSITE" id="PS51384">
    <property type="entry name" value="FAD_FR"/>
    <property type="match status" value="1"/>
</dbReference>
<dbReference type="PANTHER" id="PTHR11475:SF144">
    <property type="entry name" value="NAD(P)H OXIDASE (H2O2-FORMING)"/>
    <property type="match status" value="1"/>
</dbReference>
<dbReference type="SUPFAM" id="SSF47473">
    <property type="entry name" value="EF-hand"/>
    <property type="match status" value="1"/>
</dbReference>
<dbReference type="EMBL" id="CAXLJM020000166">
    <property type="protein sequence ID" value="CAL8147751.1"/>
    <property type="molecule type" value="Genomic_DNA"/>
</dbReference>
<feature type="transmembrane region" description="Helical" evidence="18">
    <location>
        <begin position="1026"/>
        <end position="1051"/>
    </location>
</feature>
<dbReference type="Gene3D" id="2.40.30.10">
    <property type="entry name" value="Translation factors"/>
    <property type="match status" value="1"/>
</dbReference>
<evidence type="ECO:0000256" key="14">
    <source>
        <dbReference type="ARBA" id="ARBA00023180"/>
    </source>
</evidence>
<dbReference type="Gene3D" id="1.10.640.10">
    <property type="entry name" value="Haem peroxidase domain superfamily, animal type"/>
    <property type="match status" value="1"/>
</dbReference>
<dbReference type="SFLD" id="SFLDG01169">
    <property type="entry name" value="NADPH_oxidase_subgroup_(NOX)"/>
    <property type="match status" value="1"/>
</dbReference>
<dbReference type="CDD" id="cd09820">
    <property type="entry name" value="dual_peroxidase_like"/>
    <property type="match status" value="1"/>
</dbReference>
<feature type="domain" description="EF-hand" evidence="20">
    <location>
        <begin position="819"/>
        <end position="854"/>
    </location>
</feature>
<dbReference type="SUPFAM" id="SSF63380">
    <property type="entry name" value="Riboflavin synthase domain-like"/>
    <property type="match status" value="1"/>
</dbReference>
<comment type="similarity">
    <text evidence="2">In the N-terminal section; belongs to the peroxidase family.</text>
</comment>
<dbReference type="Pfam" id="PF08030">
    <property type="entry name" value="NAD_binding_6"/>
    <property type="match status" value="1"/>
</dbReference>
<dbReference type="SUPFAM" id="SSF52343">
    <property type="entry name" value="Ferredoxin reductase-like, C-terminal NADP-linked domain"/>
    <property type="match status" value="1"/>
</dbReference>
<evidence type="ECO:0000256" key="1">
    <source>
        <dbReference type="ARBA" id="ARBA00004141"/>
    </source>
</evidence>
<evidence type="ECO:0000259" key="20">
    <source>
        <dbReference type="PROSITE" id="PS50222"/>
    </source>
</evidence>
<dbReference type="InterPro" id="IPR002048">
    <property type="entry name" value="EF_hand_dom"/>
</dbReference>
<evidence type="ECO:0000256" key="11">
    <source>
        <dbReference type="ARBA" id="ARBA00022989"/>
    </source>
</evidence>
<dbReference type="Pfam" id="PF00036">
    <property type="entry name" value="EF-hand_1"/>
    <property type="match status" value="1"/>
</dbReference>
<evidence type="ECO:0000256" key="4">
    <source>
        <dbReference type="ARBA" id="ARBA00022559"/>
    </source>
</evidence>
<dbReference type="Proteomes" id="UP001642540">
    <property type="component" value="Unassembled WGS sequence"/>
</dbReference>
<evidence type="ECO:0000256" key="3">
    <source>
        <dbReference type="ARBA" id="ARBA00012698"/>
    </source>
</evidence>
<keyword evidence="6 18" id="KW-0812">Transmembrane</keyword>
<feature type="transmembrane region" description="Helical" evidence="18">
    <location>
        <begin position="599"/>
        <end position="622"/>
    </location>
</feature>
<evidence type="ECO:0000259" key="21">
    <source>
        <dbReference type="PROSITE" id="PS51384"/>
    </source>
</evidence>
<evidence type="ECO:0000256" key="10">
    <source>
        <dbReference type="ARBA" id="ARBA00022857"/>
    </source>
</evidence>
<dbReference type="PROSITE" id="PS50222">
    <property type="entry name" value="EF_HAND_2"/>
    <property type="match status" value="2"/>
</dbReference>
<dbReference type="InterPro" id="IPR011992">
    <property type="entry name" value="EF-hand-dom_pair"/>
</dbReference>
<dbReference type="CDD" id="cd00051">
    <property type="entry name" value="EFh"/>
    <property type="match status" value="1"/>
</dbReference>
<comment type="caution">
    <text evidence="22">The sequence shown here is derived from an EMBL/GenBank/DDBJ whole genome shotgun (WGS) entry which is preliminary data.</text>
</comment>
<evidence type="ECO:0000256" key="2">
    <source>
        <dbReference type="ARBA" id="ARBA00005644"/>
    </source>
</evidence>
<feature type="domain" description="FAD-binding FR-type" evidence="21">
    <location>
        <begin position="1217"/>
        <end position="1323"/>
    </location>
</feature>
<accession>A0ABP1S9H7</accession>
<evidence type="ECO:0000256" key="15">
    <source>
        <dbReference type="ARBA" id="ARBA00023324"/>
    </source>
</evidence>
<name>A0ABP1S9H7_9HEXA</name>
<evidence type="ECO:0000256" key="5">
    <source>
        <dbReference type="ARBA" id="ARBA00022630"/>
    </source>
</evidence>
<evidence type="ECO:0000256" key="19">
    <source>
        <dbReference type="SAM" id="SignalP"/>
    </source>
</evidence>
<dbReference type="EC" id="1.6.3.1" evidence="3"/>
<dbReference type="Pfam" id="PF13499">
    <property type="entry name" value="EF-hand_7"/>
    <property type="match status" value="1"/>
</dbReference>